<dbReference type="AlphaFoldDB" id="D8PCB5"/>
<evidence type="ECO:0000313" key="5">
    <source>
        <dbReference type="Proteomes" id="UP000001660"/>
    </source>
</evidence>
<reference evidence="4 5" key="1">
    <citation type="journal article" date="2010" name="Proc. Natl. Acad. Sci. U.S.A.">
        <title>A Nitrospira metagenome illuminates the physiology and evolution of globally important nitrite-oxidizing bacteria.</title>
        <authorList>
            <person name="Lucker S."/>
            <person name="Wagner M."/>
            <person name="Maixner F."/>
            <person name="Pelletier E."/>
            <person name="Koch H."/>
            <person name="Vacherie B."/>
            <person name="Rattei T."/>
            <person name="Sinninghe Damste J."/>
            <person name="Spieck E."/>
            <person name="Le Paslier D."/>
            <person name="Daims H."/>
        </authorList>
    </citation>
    <scope>NUCLEOTIDE SEQUENCE [LARGE SCALE GENOMIC DNA]</scope>
</reference>
<dbReference type="InterPro" id="IPR016187">
    <property type="entry name" value="CTDL_fold"/>
</dbReference>
<dbReference type="InterPro" id="IPR042095">
    <property type="entry name" value="SUMF_sf"/>
</dbReference>
<dbReference type="GO" id="GO:0004252">
    <property type="term" value="F:serine-type endopeptidase activity"/>
    <property type="evidence" value="ECO:0007669"/>
    <property type="project" value="InterPro"/>
</dbReference>
<dbReference type="GO" id="GO:0006508">
    <property type="term" value="P:proteolysis"/>
    <property type="evidence" value="ECO:0007669"/>
    <property type="project" value="InterPro"/>
</dbReference>
<dbReference type="Gene3D" id="2.40.10.120">
    <property type="match status" value="1"/>
</dbReference>
<dbReference type="STRING" id="330214.NIDE1115"/>
<dbReference type="PRINTS" id="PR00834">
    <property type="entry name" value="PROTEASES2C"/>
</dbReference>
<dbReference type="KEGG" id="nde:NIDE1115"/>
<dbReference type="InterPro" id="IPR051043">
    <property type="entry name" value="Sulfatase_Mod_Factor_Kinase"/>
</dbReference>
<keyword evidence="2" id="KW-0732">Signal</keyword>
<dbReference type="Gene3D" id="3.90.1580.10">
    <property type="entry name" value="paralog of FGE (formylglycine-generating enzyme)"/>
    <property type="match status" value="1"/>
</dbReference>
<dbReference type="eggNOG" id="COG0265">
    <property type="taxonomic scope" value="Bacteria"/>
</dbReference>
<feature type="chain" id="PRO_5003119829" description="Sulfatase-modifying factor enzyme-like domain-containing protein" evidence="2">
    <location>
        <begin position="21"/>
        <end position="537"/>
    </location>
</feature>
<dbReference type="SUPFAM" id="SSF56436">
    <property type="entry name" value="C-type lectin-like"/>
    <property type="match status" value="1"/>
</dbReference>
<dbReference type="OrthoDB" id="9768004at2"/>
<feature type="domain" description="Sulfatase-modifying factor enzyme-like" evidence="3">
    <location>
        <begin position="312"/>
        <end position="533"/>
    </location>
</feature>
<protein>
    <recommendedName>
        <fullName evidence="3">Sulfatase-modifying factor enzyme-like domain-containing protein</fullName>
    </recommendedName>
</protein>
<name>D8PCB5_9BACT</name>
<keyword evidence="5" id="KW-1185">Reference proteome</keyword>
<proteinExistence type="predicted"/>
<evidence type="ECO:0000256" key="1">
    <source>
        <dbReference type="SAM" id="MobiDB-lite"/>
    </source>
</evidence>
<evidence type="ECO:0000256" key="2">
    <source>
        <dbReference type="SAM" id="SignalP"/>
    </source>
</evidence>
<dbReference type="Proteomes" id="UP000001660">
    <property type="component" value="Chromosome"/>
</dbReference>
<dbReference type="PANTHER" id="PTHR23150">
    <property type="entry name" value="SULFATASE MODIFYING FACTOR 1, 2"/>
    <property type="match status" value="1"/>
</dbReference>
<dbReference type="InterPro" id="IPR009003">
    <property type="entry name" value="Peptidase_S1_PA"/>
</dbReference>
<dbReference type="GO" id="GO:0120147">
    <property type="term" value="F:formylglycine-generating oxidase activity"/>
    <property type="evidence" value="ECO:0007669"/>
    <property type="project" value="TreeGrafter"/>
</dbReference>
<gene>
    <name evidence="4" type="ORF">NIDE1115</name>
</gene>
<dbReference type="PANTHER" id="PTHR23150:SF19">
    <property type="entry name" value="FORMYLGLYCINE-GENERATING ENZYME"/>
    <property type="match status" value="1"/>
</dbReference>
<dbReference type="InterPro" id="IPR005532">
    <property type="entry name" value="SUMF_dom"/>
</dbReference>
<dbReference type="eggNOG" id="COG1262">
    <property type="taxonomic scope" value="Bacteria"/>
</dbReference>
<dbReference type="EMBL" id="FP929003">
    <property type="protein sequence ID" value="CBK40874.1"/>
    <property type="molecule type" value="Genomic_DNA"/>
</dbReference>
<dbReference type="InterPro" id="IPR001940">
    <property type="entry name" value="Peptidase_S1C"/>
</dbReference>
<dbReference type="Pfam" id="PF13365">
    <property type="entry name" value="Trypsin_2"/>
    <property type="match status" value="1"/>
</dbReference>
<accession>D8PCB5</accession>
<organism evidence="4 5">
    <name type="scientific">Nitrospira defluvii</name>
    <dbReference type="NCBI Taxonomy" id="330214"/>
    <lineage>
        <taxon>Bacteria</taxon>
        <taxon>Pseudomonadati</taxon>
        <taxon>Nitrospirota</taxon>
        <taxon>Nitrospiria</taxon>
        <taxon>Nitrospirales</taxon>
        <taxon>Nitrospiraceae</taxon>
        <taxon>Nitrospira</taxon>
    </lineage>
</organism>
<evidence type="ECO:0000259" key="3">
    <source>
        <dbReference type="Pfam" id="PF03781"/>
    </source>
</evidence>
<evidence type="ECO:0000313" key="4">
    <source>
        <dbReference type="EMBL" id="CBK40874.1"/>
    </source>
</evidence>
<dbReference type="Pfam" id="PF03781">
    <property type="entry name" value="FGE-sulfatase"/>
    <property type="match status" value="1"/>
</dbReference>
<feature type="signal peptide" evidence="2">
    <location>
        <begin position="1"/>
        <end position="20"/>
    </location>
</feature>
<sequence>MKIYLALLVLLFASVENGRASERPPLPVEKPAGSGVIVHRDGYVLTAHHVVANAKRITVVTSGEFRAPAVLVSVDAEHDLALLKVETVGLSEALLGYAGAVKLDQEVIAVGFQFGLREITITRGHVAAVRTKGVQRVFQVDAAVNPGNSGGPVFNRKGEVVGILTTKFTHPSGIVPEGMAFAVPISYATPLLANIPDFDFSAIGRGRRESAKGKGNGDLVTELTRTSVRIETLRMSEGPATVIQPAPMLPSSDPRRSAQPSVTHVPVPPARVPEPVPLAGDESIDRVNAQLLASQQEELKRLVDQGLTPPGEMVLIPAGEFLMGMEDGLPDARPIHRLYMSAYWIDRHGVTNGQYRACVEGGACLTPKVRDAFDDPQRTQWPVTNVTWSQARAYCQWVGKRLPTEAEWEKAARGIDGRRYPWGNSDEVIQKSRVTLTDGNSSNGVDPLGLPSVSASPYGVFGMIGMVSEWVKDWYAEDFYRTSPARDPQGPLRGTFRVLRGGSWVERPLELRASYRGWDEMTYWGPTLGFRCATDVP</sequence>
<dbReference type="HOGENOM" id="CLU_506886_0_0_0"/>
<feature type="region of interest" description="Disordered" evidence="1">
    <location>
        <begin position="234"/>
        <end position="273"/>
    </location>
</feature>
<dbReference type="SUPFAM" id="SSF50494">
    <property type="entry name" value="Trypsin-like serine proteases"/>
    <property type="match status" value="1"/>
</dbReference>